<dbReference type="OrthoDB" id="6110672at2759"/>
<feature type="coiled-coil region" evidence="1">
    <location>
        <begin position="145"/>
        <end position="204"/>
    </location>
</feature>
<accession>A0A8B6EVP1</accession>
<dbReference type="PANTHER" id="PTHR11505">
    <property type="entry name" value="L1 TRANSPOSABLE ELEMENT-RELATED"/>
    <property type="match status" value="1"/>
</dbReference>
<evidence type="ECO:0000313" key="4">
    <source>
        <dbReference type="Proteomes" id="UP000596742"/>
    </source>
</evidence>
<keyword evidence="1" id="KW-0175">Coiled coil</keyword>
<protein>
    <submittedName>
        <fullName evidence="3">Uncharacterized protein</fullName>
    </submittedName>
</protein>
<evidence type="ECO:0000313" key="3">
    <source>
        <dbReference type="EMBL" id="VDI39354.1"/>
    </source>
</evidence>
<evidence type="ECO:0000256" key="1">
    <source>
        <dbReference type="SAM" id="Coils"/>
    </source>
</evidence>
<dbReference type="AlphaFoldDB" id="A0A8B6EVP1"/>
<organism evidence="3 4">
    <name type="scientific">Mytilus galloprovincialis</name>
    <name type="common">Mediterranean mussel</name>
    <dbReference type="NCBI Taxonomy" id="29158"/>
    <lineage>
        <taxon>Eukaryota</taxon>
        <taxon>Metazoa</taxon>
        <taxon>Spiralia</taxon>
        <taxon>Lophotrochozoa</taxon>
        <taxon>Mollusca</taxon>
        <taxon>Bivalvia</taxon>
        <taxon>Autobranchia</taxon>
        <taxon>Pteriomorphia</taxon>
        <taxon>Mytilida</taxon>
        <taxon>Mytiloidea</taxon>
        <taxon>Mytilidae</taxon>
        <taxon>Mytilinae</taxon>
        <taxon>Mytilus</taxon>
    </lineage>
</organism>
<name>A0A8B6EVP1_MYTGA</name>
<sequence length="356" mass="41250">MTLFMVTVNRNHLQTVSNNQFHHSTPMNIQQGPPMFNMTHVLPGPSVSEALPINTQQFSTLTSQQRPQPFCDNNTLQMILENMNHMNSKLAKLDMLDDLCSRMASIESHFNIVKTEIKDIRYDLKQQSERITTEEFHYNIVESRVSGIEAENEKLQYENFELKEKLLEMQAHSMKYNLIFSGIKERSERQNEKVEDTIKEFISNELKIDSEAIQFQNVHRLKNRGDGKPRNIIAKFVKYSDHEMIRSAAYEHLKNKKEVAVYQQYPAEISNRRKELIPRMIALKREGHQNVRLVLDKLYVGNQLYNNHEAPNPPRSRQDAYAQGPQPGFVPSRERFPPRGPPPGHHAGPVFQSGST</sequence>
<evidence type="ECO:0000256" key="2">
    <source>
        <dbReference type="SAM" id="MobiDB-lite"/>
    </source>
</evidence>
<gene>
    <name evidence="3" type="ORF">MGAL_10B003751</name>
</gene>
<dbReference type="InterPro" id="IPR004244">
    <property type="entry name" value="Transposase_22"/>
</dbReference>
<keyword evidence="4" id="KW-1185">Reference proteome</keyword>
<dbReference type="EMBL" id="UYJE01005686">
    <property type="protein sequence ID" value="VDI39354.1"/>
    <property type="molecule type" value="Genomic_DNA"/>
</dbReference>
<proteinExistence type="predicted"/>
<feature type="region of interest" description="Disordered" evidence="2">
    <location>
        <begin position="306"/>
        <end position="356"/>
    </location>
</feature>
<dbReference type="Gene3D" id="3.30.70.1820">
    <property type="entry name" value="L1 transposable element, RRM domain"/>
    <property type="match status" value="1"/>
</dbReference>
<reference evidence="3" key="1">
    <citation type="submission" date="2018-11" db="EMBL/GenBank/DDBJ databases">
        <authorList>
            <person name="Alioto T."/>
            <person name="Alioto T."/>
        </authorList>
    </citation>
    <scope>NUCLEOTIDE SEQUENCE</scope>
</reference>
<dbReference type="Proteomes" id="UP000596742">
    <property type="component" value="Unassembled WGS sequence"/>
</dbReference>
<comment type="caution">
    <text evidence="3">The sequence shown here is derived from an EMBL/GenBank/DDBJ whole genome shotgun (WGS) entry which is preliminary data.</text>
</comment>